<feature type="transmembrane region" description="Helical" evidence="7">
    <location>
        <begin position="185"/>
        <end position="210"/>
    </location>
</feature>
<sequence length="279" mass="30811">MRPSLLSRLGRLLMYVAVIAIFVGPFWGIVITAFSGLILKPGQLLLLPVEPTLENFRAALINMEVWRYLLNSMIVALTGTFLQAGVSALAAYALARKKFRGAAVVSLLILSTMMLPEEIISIPLYLVVQARLPLIDASIYNTYAAMVLPVVGWAFSIFMLTEFMRAIPKELEEAARIDGANEWQIFSRVVLPLVRPALGSVLIFGFIMIWDQYLLPLIVVNDKHLFTVPVILGALRVDETITPNIFVAATLIAMAPPIIVYLLLQKQFNRGIMAGAVKG</sequence>
<dbReference type="InterPro" id="IPR000515">
    <property type="entry name" value="MetI-like"/>
</dbReference>
<dbReference type="PATRIC" id="fig|121719.5.peg.2897"/>
<evidence type="ECO:0000256" key="3">
    <source>
        <dbReference type="ARBA" id="ARBA00022475"/>
    </source>
</evidence>
<name>A0A0L0IRU1_9HYPH</name>
<keyword evidence="6 7" id="KW-0472">Membrane</keyword>
<dbReference type="RefSeq" id="WP_050475316.1">
    <property type="nucleotide sequence ID" value="NZ_CP013069.1"/>
</dbReference>
<reference evidence="8 9" key="1">
    <citation type="submission" date="2015-10" db="EMBL/GenBank/DDBJ databases">
        <title>The world's first case of liver abscess caused by Pannonibacter phragmitetus.</title>
        <authorList>
            <person name="Ming D."/>
            <person name="Wang M."/>
            <person name="Zhou Y."/>
            <person name="Jiang T."/>
            <person name="Hu S."/>
        </authorList>
    </citation>
    <scope>NUCLEOTIDE SEQUENCE [LARGE SCALE GENOMIC DNA]</scope>
    <source>
        <strain evidence="8 9">31801</strain>
        <plasmid evidence="9">Plasmid p.p-1</plasmid>
    </source>
</reference>
<evidence type="ECO:0000313" key="9">
    <source>
        <dbReference type="Proteomes" id="UP000064921"/>
    </source>
</evidence>
<keyword evidence="9" id="KW-1185">Reference proteome</keyword>
<gene>
    <name evidence="8" type="ORF">APZ00_25070</name>
</gene>
<dbReference type="SUPFAM" id="SSF161098">
    <property type="entry name" value="MetI-like"/>
    <property type="match status" value="1"/>
</dbReference>
<feature type="transmembrane region" description="Helical" evidence="7">
    <location>
        <begin position="245"/>
        <end position="264"/>
    </location>
</feature>
<keyword evidence="4 7" id="KW-0812">Transmembrane</keyword>
<dbReference type="GO" id="GO:0055085">
    <property type="term" value="P:transmembrane transport"/>
    <property type="evidence" value="ECO:0007669"/>
    <property type="project" value="InterPro"/>
</dbReference>
<feature type="transmembrane region" description="Helical" evidence="7">
    <location>
        <begin position="12"/>
        <end position="39"/>
    </location>
</feature>
<dbReference type="Proteomes" id="UP000064921">
    <property type="component" value="Plasmid p.p-1"/>
</dbReference>
<dbReference type="EMBL" id="CP013069">
    <property type="protein sequence ID" value="ALV30504.1"/>
    <property type="molecule type" value="Genomic_DNA"/>
</dbReference>
<evidence type="ECO:0000256" key="6">
    <source>
        <dbReference type="ARBA" id="ARBA00023136"/>
    </source>
</evidence>
<protein>
    <submittedName>
        <fullName evidence="8">Sugar ABC transporter permease</fullName>
    </submittedName>
</protein>
<dbReference type="InterPro" id="IPR035906">
    <property type="entry name" value="MetI-like_sf"/>
</dbReference>
<comment type="similarity">
    <text evidence="7">Belongs to the binding-protein-dependent transport system permease family.</text>
</comment>
<accession>A0A0L0IRU1</accession>
<evidence type="ECO:0000256" key="7">
    <source>
        <dbReference type="RuleBase" id="RU363032"/>
    </source>
</evidence>
<keyword evidence="2 7" id="KW-0813">Transport</keyword>
<dbReference type="PANTHER" id="PTHR43744:SF3">
    <property type="entry name" value="LACTOSE TRANSPORT SYSTEM PERMEASE PROTEIN LACG"/>
    <property type="match status" value="1"/>
</dbReference>
<keyword evidence="5 7" id="KW-1133">Transmembrane helix</keyword>
<dbReference type="Gene3D" id="1.10.3720.10">
    <property type="entry name" value="MetI-like"/>
    <property type="match status" value="1"/>
</dbReference>
<dbReference type="PANTHER" id="PTHR43744">
    <property type="entry name" value="ABC TRANSPORTER PERMEASE PROTEIN MG189-RELATED-RELATED"/>
    <property type="match status" value="1"/>
</dbReference>
<feature type="transmembrane region" description="Helical" evidence="7">
    <location>
        <begin position="73"/>
        <end position="95"/>
    </location>
</feature>
<dbReference type="Pfam" id="PF00528">
    <property type="entry name" value="BPD_transp_1"/>
    <property type="match status" value="1"/>
</dbReference>
<organism evidence="8 9">
    <name type="scientific">Pannonibacter phragmitetus</name>
    <dbReference type="NCBI Taxonomy" id="121719"/>
    <lineage>
        <taxon>Bacteria</taxon>
        <taxon>Pseudomonadati</taxon>
        <taxon>Pseudomonadota</taxon>
        <taxon>Alphaproteobacteria</taxon>
        <taxon>Hyphomicrobiales</taxon>
        <taxon>Stappiaceae</taxon>
        <taxon>Pannonibacter</taxon>
    </lineage>
</organism>
<keyword evidence="8" id="KW-0614">Plasmid</keyword>
<dbReference type="KEGG" id="pphr:APZ00_25070"/>
<evidence type="ECO:0000256" key="4">
    <source>
        <dbReference type="ARBA" id="ARBA00022692"/>
    </source>
</evidence>
<dbReference type="CDD" id="cd06261">
    <property type="entry name" value="TM_PBP2"/>
    <property type="match status" value="1"/>
</dbReference>
<feature type="transmembrane region" description="Helical" evidence="7">
    <location>
        <begin position="140"/>
        <end position="164"/>
    </location>
</feature>
<dbReference type="GO" id="GO:0005886">
    <property type="term" value="C:plasma membrane"/>
    <property type="evidence" value="ECO:0007669"/>
    <property type="project" value="UniProtKB-SubCell"/>
</dbReference>
<keyword evidence="3" id="KW-1003">Cell membrane</keyword>
<feature type="transmembrane region" description="Helical" evidence="7">
    <location>
        <begin position="107"/>
        <end position="128"/>
    </location>
</feature>
<comment type="subcellular location">
    <subcellularLocation>
        <location evidence="1 7">Cell membrane</location>
        <topology evidence="1 7">Multi-pass membrane protein</topology>
    </subcellularLocation>
</comment>
<dbReference type="PROSITE" id="PS50928">
    <property type="entry name" value="ABC_TM1"/>
    <property type="match status" value="1"/>
</dbReference>
<geneLocation type="plasmid" evidence="8 9">
    <name>p.p-1</name>
</geneLocation>
<evidence type="ECO:0000256" key="2">
    <source>
        <dbReference type="ARBA" id="ARBA00022448"/>
    </source>
</evidence>
<evidence type="ECO:0000256" key="1">
    <source>
        <dbReference type="ARBA" id="ARBA00004651"/>
    </source>
</evidence>
<evidence type="ECO:0000256" key="5">
    <source>
        <dbReference type="ARBA" id="ARBA00022989"/>
    </source>
</evidence>
<dbReference type="AlphaFoldDB" id="A0A0L0IRU1"/>
<proteinExistence type="inferred from homology"/>
<evidence type="ECO:0000313" key="8">
    <source>
        <dbReference type="EMBL" id="ALV30504.1"/>
    </source>
</evidence>